<dbReference type="Pfam" id="PF01968">
    <property type="entry name" value="Hydantoinase_A"/>
    <property type="match status" value="1"/>
</dbReference>
<dbReference type="InterPro" id="IPR002821">
    <property type="entry name" value="Hydantoinase_A"/>
</dbReference>
<dbReference type="PANTHER" id="PTHR11365">
    <property type="entry name" value="5-OXOPROLINASE RELATED"/>
    <property type="match status" value="1"/>
</dbReference>
<dbReference type="Proteomes" id="UP000609531">
    <property type="component" value="Unassembled WGS sequence"/>
</dbReference>
<accession>A0A934IIH1</accession>
<dbReference type="GO" id="GO:0005829">
    <property type="term" value="C:cytosol"/>
    <property type="evidence" value="ECO:0007669"/>
    <property type="project" value="TreeGrafter"/>
</dbReference>
<evidence type="ECO:0000313" key="5">
    <source>
        <dbReference type="Proteomes" id="UP000609531"/>
    </source>
</evidence>
<dbReference type="InterPro" id="IPR049517">
    <property type="entry name" value="ACX-like_C"/>
</dbReference>
<dbReference type="InterPro" id="IPR008040">
    <property type="entry name" value="Hydant_A_N"/>
</dbReference>
<dbReference type="Pfam" id="PF19278">
    <property type="entry name" value="Hydant_A_C"/>
    <property type="match status" value="1"/>
</dbReference>
<keyword evidence="5" id="KW-1185">Reference proteome</keyword>
<gene>
    <name evidence="4" type="ORF">JCR33_15400</name>
</gene>
<proteinExistence type="predicted"/>
<dbReference type="RefSeq" id="WP_198882990.1">
    <property type="nucleotide sequence ID" value="NZ_JAEKJA010000012.1"/>
</dbReference>
<protein>
    <submittedName>
        <fullName evidence="4">Hydantoinase/oxoprolinase family protein</fullName>
    </submittedName>
</protein>
<evidence type="ECO:0000259" key="3">
    <source>
        <dbReference type="Pfam" id="PF19278"/>
    </source>
</evidence>
<feature type="domain" description="Hydantoinase/oxoprolinase N-terminal" evidence="2">
    <location>
        <begin position="7"/>
        <end position="187"/>
    </location>
</feature>
<dbReference type="InterPro" id="IPR043129">
    <property type="entry name" value="ATPase_NBD"/>
</dbReference>
<reference evidence="4" key="1">
    <citation type="submission" date="2020-12" db="EMBL/GenBank/DDBJ databases">
        <title>Bacterial taxonomy.</title>
        <authorList>
            <person name="Pan X."/>
        </authorList>
    </citation>
    <scope>NUCLEOTIDE SEQUENCE</scope>
    <source>
        <strain evidence="4">B2012</strain>
    </source>
</reference>
<dbReference type="GO" id="GO:0017168">
    <property type="term" value="F:5-oxoprolinase (ATP-hydrolyzing) activity"/>
    <property type="evidence" value="ECO:0007669"/>
    <property type="project" value="TreeGrafter"/>
</dbReference>
<dbReference type="InterPro" id="IPR045079">
    <property type="entry name" value="Oxoprolinase-like"/>
</dbReference>
<name>A0A934IIH1_9HYPH</name>
<feature type="domain" description="Acetophenone carboxylase-like C-terminal" evidence="3">
    <location>
        <begin position="510"/>
        <end position="677"/>
    </location>
</feature>
<organism evidence="4 5">
    <name type="scientific">Acuticoccus mangrovi</name>
    <dbReference type="NCBI Taxonomy" id="2796142"/>
    <lineage>
        <taxon>Bacteria</taxon>
        <taxon>Pseudomonadati</taxon>
        <taxon>Pseudomonadota</taxon>
        <taxon>Alphaproteobacteria</taxon>
        <taxon>Hyphomicrobiales</taxon>
        <taxon>Amorphaceae</taxon>
        <taxon>Acuticoccus</taxon>
    </lineage>
</organism>
<dbReference type="SUPFAM" id="SSF53067">
    <property type="entry name" value="Actin-like ATPase domain"/>
    <property type="match status" value="1"/>
</dbReference>
<evidence type="ECO:0000259" key="2">
    <source>
        <dbReference type="Pfam" id="PF05378"/>
    </source>
</evidence>
<dbReference type="PANTHER" id="PTHR11365:SF23">
    <property type="entry name" value="HYPOTHETICAL 5-OXOPROLINASE (EUROFUNG)-RELATED"/>
    <property type="match status" value="1"/>
</dbReference>
<evidence type="ECO:0000259" key="1">
    <source>
        <dbReference type="Pfam" id="PF01968"/>
    </source>
</evidence>
<dbReference type="EMBL" id="JAEKJA010000012">
    <property type="protein sequence ID" value="MBJ3777093.1"/>
    <property type="molecule type" value="Genomic_DNA"/>
</dbReference>
<evidence type="ECO:0000313" key="4">
    <source>
        <dbReference type="EMBL" id="MBJ3777093.1"/>
    </source>
</evidence>
<comment type="caution">
    <text evidence="4">The sequence shown here is derived from an EMBL/GenBank/DDBJ whole genome shotgun (WGS) entry which is preliminary data.</text>
</comment>
<dbReference type="AlphaFoldDB" id="A0A934IIH1"/>
<dbReference type="GO" id="GO:0006749">
    <property type="term" value="P:glutathione metabolic process"/>
    <property type="evidence" value="ECO:0007669"/>
    <property type="project" value="TreeGrafter"/>
</dbReference>
<feature type="domain" description="Hydantoinase A/oxoprolinase" evidence="1">
    <location>
        <begin position="208"/>
        <end position="494"/>
    </location>
</feature>
<dbReference type="Gene3D" id="3.30.420.40">
    <property type="match status" value="1"/>
</dbReference>
<sequence length="703" mass="73749">MSTTYTIGIDVGGTFTDFVAIDPDGATVIAKSLSTPEDQSIGVLAGLEELAARLDLSTAALLGRTERIVHGTTVATNAMLERKGAKVGLLTTAGHRDILEMREGLKPERYNLLMAPPEPLVPRALRRGVPERIAHDGTVAQPLDEAAVRREVEHLRERGVTSVAICFLHAYRNAAHEARAAEIVAEMMPEAYVSVSSAVLPQIKEYERLSTTVVNAAIGPVVKRYMQRLTGRLAEAGFDGPLFVILSHGGITQVADAIALAAGTCLSGPAGGIAGARACADLIGERNVIPFDMGGTSTEISLIADGRVALTSERGLAGERIALRSYDIHSIGAGGGSLASPDGTGSFTVGPRSAGAVPGPACYGQGGTEATVTDSNLVLGYLADDAFAGGRGTLDRAAAEAAIDDLAGKIGLDRIGTAVGIHRLINVKMADGIRLMTLRRGVDPRNFTIVAFGGAAGLHAAEVAREIGVTRVVVPTIASVLCAWGMLASDLRYEVARSRVGDSAALSDTALRALFDELEADARARLPDRFAERLRIERSAEMRYGEQIFEINVPLDGIDFAAPGLADAVVDRFHRRHEDLYTYSSPGQDVDLVNARVAVVGEVERGDAARPLAPATRPIAPVGARTIHTGGRFVEAPVFAFEAMAPGHRIDGPALIESETTTVALHAGDRVSVTAHGWLDIAVAPKVDVLAEADAPTQPAIAD</sequence>
<dbReference type="Pfam" id="PF05378">
    <property type="entry name" value="Hydant_A_N"/>
    <property type="match status" value="1"/>
</dbReference>